<dbReference type="GO" id="GO:0006707">
    <property type="term" value="P:cholesterol catabolic process"/>
    <property type="evidence" value="ECO:0007669"/>
    <property type="project" value="TreeGrafter"/>
</dbReference>
<accession>A0AAU7AZB4</accession>
<evidence type="ECO:0000256" key="7">
    <source>
        <dbReference type="SAM" id="MobiDB-lite"/>
    </source>
</evidence>
<dbReference type="PANTHER" id="PTHR46696:SF4">
    <property type="entry name" value="BIOTIN BIOSYNTHESIS CYTOCHROME P450"/>
    <property type="match status" value="1"/>
</dbReference>
<dbReference type="InterPro" id="IPR036396">
    <property type="entry name" value="Cyt_P450_sf"/>
</dbReference>
<evidence type="ECO:0000256" key="5">
    <source>
        <dbReference type="ARBA" id="ARBA00023004"/>
    </source>
</evidence>
<dbReference type="EMBL" id="CP114014">
    <property type="protein sequence ID" value="XAY06989.1"/>
    <property type="molecule type" value="Genomic_DNA"/>
</dbReference>
<dbReference type="GO" id="GO:0036199">
    <property type="term" value="F:cholest-4-en-3-one 26-monooxygenase activity"/>
    <property type="evidence" value="ECO:0007669"/>
    <property type="project" value="TreeGrafter"/>
</dbReference>
<dbReference type="CDD" id="cd11033">
    <property type="entry name" value="CYP142-like"/>
    <property type="match status" value="1"/>
</dbReference>
<evidence type="ECO:0000256" key="1">
    <source>
        <dbReference type="ARBA" id="ARBA00010617"/>
    </source>
</evidence>
<keyword evidence="3" id="KW-0479">Metal-binding</keyword>
<dbReference type="FunFam" id="1.10.630.10:FF:000018">
    <property type="entry name" value="Cytochrome P450 monooxygenase"/>
    <property type="match status" value="1"/>
</dbReference>
<dbReference type="PANTHER" id="PTHR46696">
    <property type="entry name" value="P450, PUTATIVE (EUROFUNG)-RELATED"/>
    <property type="match status" value="1"/>
</dbReference>
<evidence type="ECO:0000256" key="3">
    <source>
        <dbReference type="ARBA" id="ARBA00022723"/>
    </source>
</evidence>
<keyword evidence="2" id="KW-0349">Heme</keyword>
<evidence type="ECO:0000256" key="4">
    <source>
        <dbReference type="ARBA" id="ARBA00023002"/>
    </source>
</evidence>
<dbReference type="Gene3D" id="1.10.630.10">
    <property type="entry name" value="Cytochrome P450"/>
    <property type="match status" value="1"/>
</dbReference>
<evidence type="ECO:0000256" key="6">
    <source>
        <dbReference type="ARBA" id="ARBA00023033"/>
    </source>
</evidence>
<dbReference type="KEGG" id="parq:DSM112329_03867"/>
<protein>
    <submittedName>
        <fullName evidence="8">Cytochrome P450 126</fullName>
        <ecNumber evidence="8">1.14.-.-</ecNumber>
    </submittedName>
</protein>
<dbReference type="Pfam" id="PF00067">
    <property type="entry name" value="p450"/>
    <property type="match status" value="1"/>
</dbReference>
<dbReference type="GO" id="GO:0008395">
    <property type="term" value="F:steroid hydroxylase activity"/>
    <property type="evidence" value="ECO:0007669"/>
    <property type="project" value="TreeGrafter"/>
</dbReference>
<keyword evidence="4 8" id="KW-0560">Oxidoreductase</keyword>
<sequence length="436" mass="47340">MHKSAPGARVSVVPMPGTRHSPFETRLGDLDTFADGPPHPLYARMRDEAPVMWTDAPPDWPDSDQPGFWNVTRAADVERVGKDPETFSSWRGGFTMRAAEVGSLEVQRSVMIGKDGADHVRMRGTVNKAFTPWRVRELEARIRTEAIALIDGILDAGSCDVAADLAGPLANGTVCGLLGVPVADREQINRWTDAFLSGDDEVAGGMRGDEALMAVAQYLMGLMAARAQQPEEDLVTALGLATYNGEPMPPEEQVGVFTQLFAAGIDSTKGTICNGVLALIEHPDQWALLKADPSLVPGAVEEMLRWAPAFTHQRRTATRDVELGGQLIREGDSVIVWLQSSSRDPRAIDRPDTFDVTRGPKRCPHHAFGGGGRHFCLGAGLARVELTVFFQELLARTDDLRMIGTPVRIRSGFVDGFKHLPISFTAVRDARAAALS</sequence>
<feature type="region of interest" description="Disordered" evidence="7">
    <location>
        <begin position="1"/>
        <end position="32"/>
    </location>
</feature>
<dbReference type="InterPro" id="IPR001128">
    <property type="entry name" value="Cyt_P450"/>
</dbReference>
<keyword evidence="5" id="KW-0408">Iron</keyword>
<dbReference type="InterPro" id="IPR002397">
    <property type="entry name" value="Cyt_P450_B"/>
</dbReference>
<dbReference type="PRINTS" id="PR00359">
    <property type="entry name" value="BP450"/>
</dbReference>
<evidence type="ECO:0000313" key="8">
    <source>
        <dbReference type="EMBL" id="XAY06989.1"/>
    </source>
</evidence>
<comment type="similarity">
    <text evidence="1">Belongs to the cytochrome P450 family.</text>
</comment>
<proteinExistence type="inferred from homology"/>
<organism evidence="8">
    <name type="scientific">Paraconexibacter sp. AEG42_29</name>
    <dbReference type="NCBI Taxonomy" id="2997339"/>
    <lineage>
        <taxon>Bacteria</taxon>
        <taxon>Bacillati</taxon>
        <taxon>Actinomycetota</taxon>
        <taxon>Thermoleophilia</taxon>
        <taxon>Solirubrobacterales</taxon>
        <taxon>Paraconexibacteraceae</taxon>
        <taxon>Paraconexibacter</taxon>
    </lineage>
</organism>
<dbReference type="SUPFAM" id="SSF48264">
    <property type="entry name" value="Cytochrome P450"/>
    <property type="match status" value="1"/>
</dbReference>
<reference evidence="8" key="1">
    <citation type="submission" date="2022-12" db="EMBL/GenBank/DDBJ databases">
        <title>Paraconexibacter alkalitolerans sp. nov. and Baekduia alba sp. nov., isolated from soil and emended description of the genera Paraconexibacter (Chun et al., 2020) and Baekduia (An et al., 2020).</title>
        <authorList>
            <person name="Vieira S."/>
            <person name="Huber K.J."/>
            <person name="Geppert A."/>
            <person name="Wolf J."/>
            <person name="Neumann-Schaal M."/>
            <person name="Muesken M."/>
            <person name="Overmann J."/>
        </authorList>
    </citation>
    <scope>NUCLEOTIDE SEQUENCE</scope>
    <source>
        <strain evidence="8">AEG42_29</strain>
    </source>
</reference>
<keyword evidence="6" id="KW-0503">Monooxygenase</keyword>
<dbReference type="GO" id="GO:0005506">
    <property type="term" value="F:iron ion binding"/>
    <property type="evidence" value="ECO:0007669"/>
    <property type="project" value="InterPro"/>
</dbReference>
<gene>
    <name evidence="8" type="ORF">DSM112329_03867</name>
</gene>
<dbReference type="AlphaFoldDB" id="A0AAU7AZB4"/>
<dbReference type="EC" id="1.14.-.-" evidence="8"/>
<dbReference type="GO" id="GO:0020037">
    <property type="term" value="F:heme binding"/>
    <property type="evidence" value="ECO:0007669"/>
    <property type="project" value="InterPro"/>
</dbReference>
<name>A0AAU7AZB4_9ACTN</name>
<evidence type="ECO:0000256" key="2">
    <source>
        <dbReference type="ARBA" id="ARBA00022617"/>
    </source>
</evidence>